<reference evidence="10" key="2">
    <citation type="journal article" date="2020" name="Microorganisms">
        <title>Osmotic Adaptation and Compatible Solute Biosynthesis of Phototrophic Bacteria as Revealed from Genome Analyses.</title>
        <authorList>
            <person name="Imhoff J.F."/>
            <person name="Rahn T."/>
            <person name="Kunzel S."/>
            <person name="Keller A."/>
            <person name="Neulinger S.C."/>
        </authorList>
    </citation>
    <scope>NUCLEOTIDE SEQUENCE</scope>
    <source>
        <strain evidence="10">IM 151</strain>
    </source>
</reference>
<dbReference type="RefSeq" id="WP_200231724.1">
    <property type="nucleotide sequence ID" value="NZ_NRRT01000083.1"/>
</dbReference>
<evidence type="ECO:0000256" key="5">
    <source>
        <dbReference type="ARBA" id="ARBA00022839"/>
    </source>
</evidence>
<dbReference type="Pfam" id="PF01368">
    <property type="entry name" value="DHH"/>
    <property type="match status" value="1"/>
</dbReference>
<evidence type="ECO:0000256" key="2">
    <source>
        <dbReference type="ARBA" id="ARBA00019841"/>
    </source>
</evidence>
<dbReference type="Gene3D" id="3.10.310.30">
    <property type="match status" value="1"/>
</dbReference>
<evidence type="ECO:0000256" key="1">
    <source>
        <dbReference type="ARBA" id="ARBA00005915"/>
    </source>
</evidence>
<keyword evidence="4" id="KW-0378">Hydrolase</keyword>
<dbReference type="InterPro" id="IPR051673">
    <property type="entry name" value="SSDNA_exonuclease_RecJ"/>
</dbReference>
<gene>
    <name evidence="10" type="primary">recJ</name>
    <name evidence="10" type="ORF">CKO43_11065</name>
</gene>
<feature type="domain" description="DDH" evidence="7">
    <location>
        <begin position="72"/>
        <end position="237"/>
    </location>
</feature>
<dbReference type="GO" id="GO:0004527">
    <property type="term" value="F:exonuclease activity"/>
    <property type="evidence" value="ECO:0007669"/>
    <property type="project" value="UniProtKB-KW"/>
</dbReference>
<dbReference type="NCBIfam" id="TIGR00644">
    <property type="entry name" value="recJ"/>
    <property type="match status" value="1"/>
</dbReference>
<dbReference type="Gene3D" id="3.90.1640.30">
    <property type="match status" value="1"/>
</dbReference>
<feature type="coiled-coil region" evidence="6">
    <location>
        <begin position="319"/>
        <end position="346"/>
    </location>
</feature>
<dbReference type="Pfam" id="PF02272">
    <property type="entry name" value="DHHA1"/>
    <property type="match status" value="1"/>
</dbReference>
<dbReference type="InterPro" id="IPR041122">
    <property type="entry name" value="RecJ_OB"/>
</dbReference>
<dbReference type="InterPro" id="IPR003156">
    <property type="entry name" value="DHHA1_dom"/>
</dbReference>
<dbReference type="InterPro" id="IPR004610">
    <property type="entry name" value="RecJ"/>
</dbReference>
<accession>A0ABS1DTH4</accession>
<evidence type="ECO:0000256" key="4">
    <source>
        <dbReference type="ARBA" id="ARBA00022801"/>
    </source>
</evidence>
<evidence type="ECO:0000259" key="7">
    <source>
        <dbReference type="Pfam" id="PF01368"/>
    </source>
</evidence>
<evidence type="ECO:0000256" key="3">
    <source>
        <dbReference type="ARBA" id="ARBA00022722"/>
    </source>
</evidence>
<evidence type="ECO:0000259" key="8">
    <source>
        <dbReference type="Pfam" id="PF02272"/>
    </source>
</evidence>
<evidence type="ECO:0000313" key="11">
    <source>
        <dbReference type="Proteomes" id="UP001041814"/>
    </source>
</evidence>
<evidence type="ECO:0000256" key="6">
    <source>
        <dbReference type="SAM" id="Coils"/>
    </source>
</evidence>
<proteinExistence type="inferred from homology"/>
<dbReference type="InterPro" id="IPR038763">
    <property type="entry name" value="DHH_sf"/>
</dbReference>
<keyword evidence="11" id="KW-1185">Reference proteome</keyword>
<dbReference type="PANTHER" id="PTHR30255">
    <property type="entry name" value="SINGLE-STRANDED-DNA-SPECIFIC EXONUCLEASE RECJ"/>
    <property type="match status" value="1"/>
</dbReference>
<feature type="domain" description="DHHA1" evidence="8">
    <location>
        <begin position="362"/>
        <end position="455"/>
    </location>
</feature>
<dbReference type="InterPro" id="IPR001667">
    <property type="entry name" value="DDH_dom"/>
</dbReference>
<dbReference type="PANTHER" id="PTHR30255:SF2">
    <property type="entry name" value="SINGLE-STRANDED-DNA-SPECIFIC EXONUCLEASE RECJ"/>
    <property type="match status" value="1"/>
</dbReference>
<comment type="similarity">
    <text evidence="1">Belongs to the RecJ family.</text>
</comment>
<name>A0ABS1DTH4_RUBGE</name>
<evidence type="ECO:0000259" key="9">
    <source>
        <dbReference type="Pfam" id="PF17768"/>
    </source>
</evidence>
<comment type="caution">
    <text evidence="10">The sequence shown here is derived from an EMBL/GenBank/DDBJ whole genome shotgun (WGS) entry which is preliminary data.</text>
</comment>
<evidence type="ECO:0000313" key="10">
    <source>
        <dbReference type="EMBL" id="MBK1713319.1"/>
    </source>
</evidence>
<sequence>MILHTRDVPPRAAFALEQAGVHPLLARLLAARGVRAADELDDGLARLLPPAALHGAAEAGRLLADLIAAGGRICVVADYDCDGATACAVALRGLAMLGAARENLAYVVPDRAVHGYGLTPAIVELAREKRPDLLLTVDNGIASLEGVAHARALGMSVLVTDHHLPALQAGAVVLPAADVIVNPNQPACGFESKALAGVGVVFYVLLAARAELRARGRFDAASQPRLDALLDLVALGTVADVVRLDANNRRLVAQGLRRVRAGRMQPGVAALFAAARRQPERACGFDFGFALGPRINAAGRLADMTLGIECLLTDDAGRAAELAAQLDAINRERRDVEAGMRELAEAAVERYGADSTPPAVALFDPSFHEGVVGIVAGRLKDRLHRPTFAFACGADGALKGSGRSIPGFHLRDALDLVAKRHPGLLLRFGGHAMAAGCTLAPAGFETFAQALRQVAGEWLDAATLERRIAVDGPLDPQWFDAATVGLLDAQVWGQGFEAPVFCDEMQVLQQRLVGEKHLKLRLRHGASVREAIWFGHAEPVAERVRLAYRLSLDEWNGQARVQMVVEAAA</sequence>
<keyword evidence="6" id="KW-0175">Coiled coil</keyword>
<dbReference type="SUPFAM" id="SSF64182">
    <property type="entry name" value="DHH phosphoesterases"/>
    <property type="match status" value="1"/>
</dbReference>
<protein>
    <recommendedName>
        <fullName evidence="2">Single-stranded-DNA-specific exonuclease RecJ</fullName>
    </recommendedName>
</protein>
<keyword evidence="5 10" id="KW-0269">Exonuclease</keyword>
<organism evidence="10 11">
    <name type="scientific">Rubrivivax gelatinosus</name>
    <name type="common">Rhodocyclus gelatinosus</name>
    <name type="synonym">Rhodopseudomonas gelatinosa</name>
    <dbReference type="NCBI Taxonomy" id="28068"/>
    <lineage>
        <taxon>Bacteria</taxon>
        <taxon>Pseudomonadati</taxon>
        <taxon>Pseudomonadota</taxon>
        <taxon>Betaproteobacteria</taxon>
        <taxon>Burkholderiales</taxon>
        <taxon>Sphaerotilaceae</taxon>
        <taxon>Rubrivivax</taxon>
    </lineage>
</organism>
<feature type="domain" description="RecJ OB" evidence="9">
    <location>
        <begin position="470"/>
        <end position="566"/>
    </location>
</feature>
<reference evidence="10" key="1">
    <citation type="submission" date="2017-08" db="EMBL/GenBank/DDBJ databases">
        <authorList>
            <person name="Imhoff J.F."/>
            <person name="Rahn T."/>
            <person name="Kuenzel S."/>
            <person name="Neulinger S.C."/>
        </authorList>
    </citation>
    <scope>NUCLEOTIDE SEQUENCE</scope>
    <source>
        <strain evidence="10">IM 151</strain>
    </source>
</reference>
<dbReference type="Proteomes" id="UP001041814">
    <property type="component" value="Unassembled WGS sequence"/>
</dbReference>
<dbReference type="EMBL" id="NRRU01000035">
    <property type="protein sequence ID" value="MBK1713319.1"/>
    <property type="molecule type" value="Genomic_DNA"/>
</dbReference>
<dbReference type="Pfam" id="PF17768">
    <property type="entry name" value="RecJ_OB"/>
    <property type="match status" value="1"/>
</dbReference>
<keyword evidence="3" id="KW-0540">Nuclease</keyword>